<reference evidence="2" key="1">
    <citation type="submission" date="2009-10" db="EMBL/GenBank/DDBJ databases">
        <title>The complete chromosome of Gordonia bronchialis DSM 43247.</title>
        <authorList>
            <consortium name="US DOE Joint Genome Institute (JGI-PGF)"/>
            <person name="Lucas S."/>
            <person name="Copeland A."/>
            <person name="Lapidus A."/>
            <person name="Glavina del Rio T."/>
            <person name="Dalin E."/>
            <person name="Tice H."/>
            <person name="Bruce D."/>
            <person name="Goodwin L."/>
            <person name="Pitluck S."/>
            <person name="Kyrpides N."/>
            <person name="Mavromatis K."/>
            <person name="Ivanova N."/>
            <person name="Ovchinnikova G."/>
            <person name="Saunders E."/>
            <person name="Brettin T."/>
            <person name="Detter J.C."/>
            <person name="Han C."/>
            <person name="Larimer F."/>
            <person name="Land M."/>
            <person name="Hauser L."/>
            <person name="Markowitz V."/>
            <person name="Cheng J.-F."/>
            <person name="Hugenholtz P."/>
            <person name="Woyke T."/>
            <person name="Wu D."/>
            <person name="Jando M."/>
            <person name="Schneider S."/>
            <person name="Goeker M."/>
            <person name="Klenk H.-P."/>
            <person name="Eisen J.A."/>
        </authorList>
    </citation>
    <scope>NUCLEOTIDE SEQUENCE [LARGE SCALE GENOMIC DNA]</scope>
    <source>
        <strain evidence="2">ATCC 25592 / DSM 43247 / BCRC 13721 / JCM 3198 / KCTC 3076 / NBRC 16047 / NCTC 10667</strain>
    </source>
</reference>
<name>D0L773_GORB4</name>
<dbReference type="STRING" id="526226.Gbro_1584"/>
<dbReference type="AlphaFoldDB" id="D0L773"/>
<keyword evidence="2" id="KW-1185">Reference proteome</keyword>
<dbReference type="KEGG" id="gbr:Gbro_1584"/>
<reference evidence="1 2" key="2">
    <citation type="journal article" date="2010" name="Stand. Genomic Sci.">
        <title>Complete genome sequence of Gordonia bronchialis type strain (3410).</title>
        <authorList>
            <person name="Ivanova N."/>
            <person name="Sikorski J."/>
            <person name="Jando M."/>
            <person name="Lapidus A."/>
            <person name="Nolan M."/>
            <person name="Lucas S."/>
            <person name="Del Rio T.G."/>
            <person name="Tice H."/>
            <person name="Copeland A."/>
            <person name="Cheng J.F."/>
            <person name="Chen F."/>
            <person name="Bruce D."/>
            <person name="Goodwin L."/>
            <person name="Pitluck S."/>
            <person name="Mavromatis K."/>
            <person name="Ovchinnikova G."/>
            <person name="Pati A."/>
            <person name="Chen A."/>
            <person name="Palaniappan K."/>
            <person name="Land M."/>
            <person name="Hauser L."/>
            <person name="Chang Y.J."/>
            <person name="Jeffries C.D."/>
            <person name="Chain P."/>
            <person name="Saunders E."/>
            <person name="Han C."/>
            <person name="Detter J.C."/>
            <person name="Brettin T."/>
            <person name="Rohde M."/>
            <person name="Goker M."/>
            <person name="Bristow J."/>
            <person name="Eisen J.A."/>
            <person name="Markowitz V."/>
            <person name="Hugenholtz P."/>
            <person name="Klenk H.P."/>
            <person name="Kyrpides N.C."/>
        </authorList>
    </citation>
    <scope>NUCLEOTIDE SEQUENCE [LARGE SCALE GENOMIC DNA]</scope>
    <source>
        <strain evidence="2">ATCC 25592 / DSM 43247 / BCRC 13721 / JCM 3198 / KCTC 3076 / NBRC 16047 / NCTC 10667</strain>
    </source>
</reference>
<protein>
    <submittedName>
        <fullName evidence="1">Uncharacterized protein</fullName>
    </submittedName>
</protein>
<accession>D0L773</accession>
<organism evidence="1 2">
    <name type="scientific">Gordonia bronchialis (strain ATCC 25592 / DSM 43247 / BCRC 13721 / JCM 3198 / KCTC 3076 / NBRC 16047 / NCTC 10667)</name>
    <name type="common">Rhodococcus bronchialis</name>
    <dbReference type="NCBI Taxonomy" id="526226"/>
    <lineage>
        <taxon>Bacteria</taxon>
        <taxon>Bacillati</taxon>
        <taxon>Actinomycetota</taxon>
        <taxon>Actinomycetes</taxon>
        <taxon>Mycobacteriales</taxon>
        <taxon>Gordoniaceae</taxon>
        <taxon>Gordonia</taxon>
    </lineage>
</organism>
<proteinExistence type="predicted"/>
<evidence type="ECO:0000313" key="1">
    <source>
        <dbReference type="EMBL" id="ACY20858.1"/>
    </source>
</evidence>
<dbReference type="Proteomes" id="UP000001219">
    <property type="component" value="Chromosome"/>
</dbReference>
<sequence>MSLASPAPSAACAPTTVAIDPGHNPVPIDDFDPVTGVAEIDYPNGAEDRGVFAVAEQVRDMLVGFGYRVILLKRAVGESVTYRQRVQRAAGATIAVSIHTSPGVNAVFAQRVGLYREGIGADGRQLRVTFTNRATAARSERYAHAVAEQRTRIEGRPVAVRDNDFGRRAPLWSGNIPVIALIADTVPWVYNEFGTPDAGGSTGLPRARLDAYARGLVAGVRSAVPVCVTSR</sequence>
<dbReference type="SUPFAM" id="SSF53187">
    <property type="entry name" value="Zn-dependent exopeptidases"/>
    <property type="match status" value="1"/>
</dbReference>
<dbReference type="EMBL" id="CP001802">
    <property type="protein sequence ID" value="ACY20858.1"/>
    <property type="molecule type" value="Genomic_DNA"/>
</dbReference>
<dbReference type="RefSeq" id="WP_012833426.1">
    <property type="nucleotide sequence ID" value="NC_013441.1"/>
</dbReference>
<dbReference type="HOGENOM" id="CLU_1198415_0_0_11"/>
<dbReference type="eggNOG" id="ENOG5031VTR">
    <property type="taxonomic scope" value="Bacteria"/>
</dbReference>
<dbReference type="OrthoDB" id="3837818at2"/>
<evidence type="ECO:0000313" key="2">
    <source>
        <dbReference type="Proteomes" id="UP000001219"/>
    </source>
</evidence>
<gene>
    <name evidence="1" type="ordered locus">Gbro_1584</name>
</gene>
<dbReference type="Gene3D" id="3.40.630.40">
    <property type="entry name" value="Zn-dependent exopeptidases"/>
    <property type="match status" value="1"/>
</dbReference>